<dbReference type="AlphaFoldDB" id="A0A8K0VTD4"/>
<evidence type="ECO:0000256" key="1">
    <source>
        <dbReference type="SAM" id="MobiDB-lite"/>
    </source>
</evidence>
<evidence type="ECO:0000313" key="3">
    <source>
        <dbReference type="Proteomes" id="UP000813461"/>
    </source>
</evidence>
<reference evidence="2" key="1">
    <citation type="journal article" date="2021" name="Nat. Commun.">
        <title>Genetic determinants of endophytism in the Arabidopsis root mycobiome.</title>
        <authorList>
            <person name="Mesny F."/>
            <person name="Miyauchi S."/>
            <person name="Thiergart T."/>
            <person name="Pickel B."/>
            <person name="Atanasova L."/>
            <person name="Karlsson M."/>
            <person name="Huettel B."/>
            <person name="Barry K.W."/>
            <person name="Haridas S."/>
            <person name="Chen C."/>
            <person name="Bauer D."/>
            <person name="Andreopoulos W."/>
            <person name="Pangilinan J."/>
            <person name="LaButti K."/>
            <person name="Riley R."/>
            <person name="Lipzen A."/>
            <person name="Clum A."/>
            <person name="Drula E."/>
            <person name="Henrissat B."/>
            <person name="Kohler A."/>
            <person name="Grigoriev I.V."/>
            <person name="Martin F.M."/>
            <person name="Hacquard S."/>
        </authorList>
    </citation>
    <scope>NUCLEOTIDE SEQUENCE</scope>
    <source>
        <strain evidence="2">MPI-SDFR-AT-0120</strain>
    </source>
</reference>
<evidence type="ECO:0000313" key="2">
    <source>
        <dbReference type="EMBL" id="KAH7071596.1"/>
    </source>
</evidence>
<sequence length="165" mass="16993">MSNHPSETASPSNSPKHISTRATPEAHQPSASSAAIESFVETPQPTAEQPVSPPASTPVIVVTGSSTSARESRSLVVRHRNSSSQPPHRSSTPYARPRSSSQPRDNPTPTASNMSSASSSPGNTSTAGATSGSSNPGYQLPYAPFPYPMPANTRGSGQQQGGQGK</sequence>
<dbReference type="EMBL" id="JAGMVJ010000024">
    <property type="protein sequence ID" value="KAH7071596.1"/>
    <property type="molecule type" value="Genomic_DNA"/>
</dbReference>
<organism evidence="2 3">
    <name type="scientific">Paraphoma chrysanthemicola</name>
    <dbReference type="NCBI Taxonomy" id="798071"/>
    <lineage>
        <taxon>Eukaryota</taxon>
        <taxon>Fungi</taxon>
        <taxon>Dikarya</taxon>
        <taxon>Ascomycota</taxon>
        <taxon>Pezizomycotina</taxon>
        <taxon>Dothideomycetes</taxon>
        <taxon>Pleosporomycetidae</taxon>
        <taxon>Pleosporales</taxon>
        <taxon>Pleosporineae</taxon>
        <taxon>Phaeosphaeriaceae</taxon>
        <taxon>Paraphoma</taxon>
    </lineage>
</organism>
<comment type="caution">
    <text evidence="2">The sequence shown here is derived from an EMBL/GenBank/DDBJ whole genome shotgun (WGS) entry which is preliminary data.</text>
</comment>
<dbReference type="OrthoDB" id="3798940at2759"/>
<feature type="compositionally biased region" description="Polar residues" evidence="1">
    <location>
        <begin position="82"/>
        <end position="105"/>
    </location>
</feature>
<accession>A0A8K0VTD4</accession>
<feature type="compositionally biased region" description="Polar residues" evidence="1">
    <location>
        <begin position="29"/>
        <end position="49"/>
    </location>
</feature>
<dbReference type="Proteomes" id="UP000813461">
    <property type="component" value="Unassembled WGS sequence"/>
</dbReference>
<keyword evidence="3" id="KW-1185">Reference proteome</keyword>
<protein>
    <submittedName>
        <fullName evidence="2">Uncharacterized protein</fullName>
    </submittedName>
</protein>
<name>A0A8K0VTD4_9PLEO</name>
<proteinExistence type="predicted"/>
<feature type="region of interest" description="Disordered" evidence="1">
    <location>
        <begin position="1"/>
        <end position="165"/>
    </location>
</feature>
<gene>
    <name evidence="2" type="ORF">FB567DRAFT_584259</name>
</gene>
<feature type="compositionally biased region" description="Low complexity" evidence="1">
    <location>
        <begin position="107"/>
        <end position="137"/>
    </location>
</feature>
<feature type="compositionally biased region" description="Polar residues" evidence="1">
    <location>
        <begin position="1"/>
        <end position="22"/>
    </location>
</feature>